<accession>A0A8I1EBN6</accession>
<name>A0A8I1EBN6_PSEPU</name>
<evidence type="ECO:0000313" key="1">
    <source>
        <dbReference type="EMBL" id="MBI6883077.1"/>
    </source>
</evidence>
<organism evidence="1 2">
    <name type="scientific">Pseudomonas putida</name>
    <name type="common">Arthrobacter siderocapsulatus</name>
    <dbReference type="NCBI Taxonomy" id="303"/>
    <lineage>
        <taxon>Bacteria</taxon>
        <taxon>Pseudomonadati</taxon>
        <taxon>Pseudomonadota</taxon>
        <taxon>Gammaproteobacteria</taxon>
        <taxon>Pseudomonadales</taxon>
        <taxon>Pseudomonadaceae</taxon>
        <taxon>Pseudomonas</taxon>
    </lineage>
</organism>
<protein>
    <submittedName>
        <fullName evidence="1">Uncharacterized protein</fullName>
    </submittedName>
</protein>
<gene>
    <name evidence="1" type="ORF">JEU22_04045</name>
</gene>
<sequence>MSKTQAWFCEQSHSFQVGFQNYREGDEFTTSRNAEWQRGWKWAYCQGVQRAQQS</sequence>
<reference evidence="1" key="1">
    <citation type="submission" date="2020-12" db="EMBL/GenBank/DDBJ databases">
        <title>Enhanced detection system for hospital associated transmission using whole genome sequencing surveillance.</title>
        <authorList>
            <person name="Harrison L.H."/>
            <person name="Van Tyne D."/>
            <person name="Marsh J.W."/>
            <person name="Griffith M.P."/>
            <person name="Snyder D.J."/>
            <person name="Cooper V.S."/>
            <person name="Mustapha M."/>
        </authorList>
    </citation>
    <scope>NUCLEOTIDE SEQUENCE</scope>
    <source>
        <strain evidence="1">PSB00042</strain>
    </source>
</reference>
<dbReference type="EMBL" id="JAEHTE010000002">
    <property type="protein sequence ID" value="MBI6883077.1"/>
    <property type="molecule type" value="Genomic_DNA"/>
</dbReference>
<comment type="caution">
    <text evidence="1">The sequence shown here is derived from an EMBL/GenBank/DDBJ whole genome shotgun (WGS) entry which is preliminary data.</text>
</comment>
<dbReference type="Proteomes" id="UP000637061">
    <property type="component" value="Unassembled WGS sequence"/>
</dbReference>
<proteinExistence type="predicted"/>
<dbReference type="AlphaFoldDB" id="A0A8I1EBN6"/>
<evidence type="ECO:0000313" key="2">
    <source>
        <dbReference type="Proteomes" id="UP000637061"/>
    </source>
</evidence>
<dbReference type="RefSeq" id="WP_198746691.1">
    <property type="nucleotide sequence ID" value="NZ_JAEHTE010000002.1"/>
</dbReference>